<dbReference type="InterPro" id="IPR019734">
    <property type="entry name" value="TPR_rpt"/>
</dbReference>
<feature type="repeat" description="TPR" evidence="3">
    <location>
        <begin position="172"/>
        <end position="205"/>
    </location>
</feature>
<evidence type="ECO:0008006" key="7">
    <source>
        <dbReference type="Google" id="ProtNLM"/>
    </source>
</evidence>
<reference evidence="5 6" key="1">
    <citation type="journal article" date="2018" name="Nat. Biotechnol.">
        <title>A standardized bacterial taxonomy based on genome phylogeny substantially revises the tree of life.</title>
        <authorList>
            <person name="Parks D.H."/>
            <person name="Chuvochina M."/>
            <person name="Waite D.W."/>
            <person name="Rinke C."/>
            <person name="Skarshewski A."/>
            <person name="Chaumeil P.A."/>
            <person name="Hugenholtz P."/>
        </authorList>
    </citation>
    <scope>NUCLEOTIDE SEQUENCE [LARGE SCALE GENOMIC DNA]</scope>
    <source>
        <strain evidence="5">UBA9375</strain>
    </source>
</reference>
<feature type="repeat" description="TPR" evidence="3">
    <location>
        <begin position="108"/>
        <end position="141"/>
    </location>
</feature>
<evidence type="ECO:0000256" key="1">
    <source>
        <dbReference type="ARBA" id="ARBA00022737"/>
    </source>
</evidence>
<evidence type="ECO:0000256" key="2">
    <source>
        <dbReference type="ARBA" id="ARBA00022803"/>
    </source>
</evidence>
<accession>A0A3D3R9E0</accession>
<dbReference type="SUPFAM" id="SSF48452">
    <property type="entry name" value="TPR-like"/>
    <property type="match status" value="1"/>
</dbReference>
<dbReference type="PANTHER" id="PTHR44943:SF8">
    <property type="entry name" value="TPR REPEAT-CONTAINING PROTEIN MJ0263"/>
    <property type="match status" value="1"/>
</dbReference>
<dbReference type="PROSITE" id="PS50005">
    <property type="entry name" value="TPR"/>
    <property type="match status" value="3"/>
</dbReference>
<dbReference type="PANTHER" id="PTHR44943">
    <property type="entry name" value="CELLULOSE SYNTHASE OPERON PROTEIN C"/>
    <property type="match status" value="1"/>
</dbReference>
<evidence type="ECO:0000313" key="5">
    <source>
        <dbReference type="EMBL" id="HCO25494.1"/>
    </source>
</evidence>
<gene>
    <name evidence="5" type="ORF">DIT97_21645</name>
</gene>
<dbReference type="Gene3D" id="1.25.40.10">
    <property type="entry name" value="Tetratricopeptide repeat domain"/>
    <property type="match status" value="1"/>
</dbReference>
<keyword evidence="1" id="KW-0677">Repeat</keyword>
<evidence type="ECO:0000313" key="6">
    <source>
        <dbReference type="Proteomes" id="UP000263642"/>
    </source>
</evidence>
<organism evidence="5 6">
    <name type="scientific">Gimesia maris</name>
    <dbReference type="NCBI Taxonomy" id="122"/>
    <lineage>
        <taxon>Bacteria</taxon>
        <taxon>Pseudomonadati</taxon>
        <taxon>Planctomycetota</taxon>
        <taxon>Planctomycetia</taxon>
        <taxon>Planctomycetales</taxon>
        <taxon>Planctomycetaceae</taxon>
        <taxon>Gimesia</taxon>
    </lineage>
</organism>
<dbReference type="PROSITE" id="PS51257">
    <property type="entry name" value="PROKAR_LIPOPROTEIN"/>
    <property type="match status" value="1"/>
</dbReference>
<dbReference type="InterPro" id="IPR011990">
    <property type="entry name" value="TPR-like_helical_dom_sf"/>
</dbReference>
<feature type="region of interest" description="Disordered" evidence="4">
    <location>
        <begin position="387"/>
        <end position="406"/>
    </location>
</feature>
<sequence>MNDKGLFCSAVILIISLQGCAQMGTQVARVKSALPGKHHSEKVLTAARSFEHKKEWLAARKQYEVYLKKNPRSVVACHRLGIVCSQLGDSVAATRYFTQAKQLDPNNSEVLNDFGYALYKRAQYDAAEKVLTAALQNDANNKRIMNNLALTVGHQGRFKESYTLFRNIMPEAEAHANVAYIHTQRGEGEMALKEYDLALTADPTLEAAGLAAAELAVMKNIYVAKQEKQPRVKEEQQLASTQPQPAQTVPEKPVTKNPFIEKTVTKESVASRMETAKPSAEQNFRKIPAQQTTQLVSAKEVVPVVSRQSLDAPVKETRQKLVSQATLKKELLAPSQPTTPAARIEPQVQKQEEEFLEPLEINSFRSLDEITDDEITDEDTPAIIRISNEIPAEEPMFRSPDELTGP</sequence>
<dbReference type="Pfam" id="PF14559">
    <property type="entry name" value="TPR_19"/>
    <property type="match status" value="1"/>
</dbReference>
<dbReference type="AlphaFoldDB" id="A0A3D3R9E0"/>
<evidence type="ECO:0000256" key="3">
    <source>
        <dbReference type="PROSITE-ProRule" id="PRU00339"/>
    </source>
</evidence>
<feature type="compositionally biased region" description="Basic and acidic residues" evidence="4">
    <location>
        <begin position="395"/>
        <end position="406"/>
    </location>
</feature>
<protein>
    <recommendedName>
        <fullName evidence="7">Photosystem I assembly protein Ycf3</fullName>
    </recommendedName>
</protein>
<dbReference type="Proteomes" id="UP000263642">
    <property type="component" value="Unassembled WGS sequence"/>
</dbReference>
<feature type="compositionally biased region" description="Polar residues" evidence="4">
    <location>
        <begin position="237"/>
        <end position="247"/>
    </location>
</feature>
<evidence type="ECO:0000256" key="4">
    <source>
        <dbReference type="SAM" id="MobiDB-lite"/>
    </source>
</evidence>
<dbReference type="SMART" id="SM00028">
    <property type="entry name" value="TPR"/>
    <property type="match status" value="3"/>
</dbReference>
<dbReference type="EMBL" id="DQAY01000132">
    <property type="protein sequence ID" value="HCO25494.1"/>
    <property type="molecule type" value="Genomic_DNA"/>
</dbReference>
<comment type="caution">
    <text evidence="5">The sequence shown here is derived from an EMBL/GenBank/DDBJ whole genome shotgun (WGS) entry which is preliminary data.</text>
</comment>
<feature type="repeat" description="TPR" evidence="3">
    <location>
        <begin position="74"/>
        <end position="107"/>
    </location>
</feature>
<feature type="region of interest" description="Disordered" evidence="4">
    <location>
        <begin position="232"/>
        <end position="254"/>
    </location>
</feature>
<name>A0A3D3R9E0_9PLAN</name>
<dbReference type="InterPro" id="IPR051685">
    <property type="entry name" value="Ycf3/AcsC/BcsC/TPR_MFPF"/>
</dbReference>
<proteinExistence type="predicted"/>
<keyword evidence="2 3" id="KW-0802">TPR repeat</keyword>